<comment type="caution">
    <text evidence="2">The sequence shown here is derived from an EMBL/GenBank/DDBJ whole genome shotgun (WGS) entry which is preliminary data.</text>
</comment>
<gene>
    <name evidence="2" type="ORF">FCALED_LOCUS3997</name>
</gene>
<feature type="compositionally biased region" description="Basic and acidic residues" evidence="1">
    <location>
        <begin position="117"/>
        <end position="135"/>
    </location>
</feature>
<feature type="region of interest" description="Disordered" evidence="1">
    <location>
        <begin position="1"/>
        <end position="49"/>
    </location>
</feature>
<reference evidence="2" key="1">
    <citation type="submission" date="2021-06" db="EMBL/GenBank/DDBJ databases">
        <authorList>
            <person name="Kallberg Y."/>
            <person name="Tangrot J."/>
            <person name="Rosling A."/>
        </authorList>
    </citation>
    <scope>NUCLEOTIDE SEQUENCE</scope>
    <source>
        <strain evidence="2">UK204</strain>
    </source>
</reference>
<sequence length="157" mass="17624">MPKSPQTKNIVGRGEIPQEKDDPHQSETTVHNREIKTSATPMTTGEIGISRDFMDISDSITTTNAIHDVHDIQQPATSGFTSSTQRMEERKEQDEEGDDHESRTKEILDKAFSGVQLDKDFHRELHGSRVEDHQKPSGQVVGATRSQEGDQNLPYIE</sequence>
<feature type="compositionally biased region" description="Polar residues" evidence="1">
    <location>
        <begin position="74"/>
        <end position="85"/>
    </location>
</feature>
<protein>
    <submittedName>
        <fullName evidence="2">6066_t:CDS:1</fullName>
    </submittedName>
</protein>
<evidence type="ECO:0000313" key="3">
    <source>
        <dbReference type="Proteomes" id="UP000789570"/>
    </source>
</evidence>
<organism evidence="2 3">
    <name type="scientific">Funneliformis caledonium</name>
    <dbReference type="NCBI Taxonomy" id="1117310"/>
    <lineage>
        <taxon>Eukaryota</taxon>
        <taxon>Fungi</taxon>
        <taxon>Fungi incertae sedis</taxon>
        <taxon>Mucoromycota</taxon>
        <taxon>Glomeromycotina</taxon>
        <taxon>Glomeromycetes</taxon>
        <taxon>Glomerales</taxon>
        <taxon>Glomeraceae</taxon>
        <taxon>Funneliformis</taxon>
    </lineage>
</organism>
<dbReference type="Proteomes" id="UP000789570">
    <property type="component" value="Unassembled WGS sequence"/>
</dbReference>
<keyword evidence="3" id="KW-1185">Reference proteome</keyword>
<feature type="compositionally biased region" description="Basic and acidic residues" evidence="1">
    <location>
        <begin position="16"/>
        <end position="36"/>
    </location>
</feature>
<proteinExistence type="predicted"/>
<dbReference type="EMBL" id="CAJVPQ010000740">
    <property type="protein sequence ID" value="CAG8506982.1"/>
    <property type="molecule type" value="Genomic_DNA"/>
</dbReference>
<dbReference type="AlphaFoldDB" id="A0A9N8ZUA4"/>
<evidence type="ECO:0000313" key="2">
    <source>
        <dbReference type="EMBL" id="CAG8506982.1"/>
    </source>
</evidence>
<name>A0A9N8ZUA4_9GLOM</name>
<feature type="region of interest" description="Disordered" evidence="1">
    <location>
        <begin position="66"/>
        <end position="157"/>
    </location>
</feature>
<feature type="compositionally biased region" description="Basic and acidic residues" evidence="1">
    <location>
        <begin position="100"/>
        <end position="109"/>
    </location>
</feature>
<accession>A0A9N8ZUA4</accession>
<evidence type="ECO:0000256" key="1">
    <source>
        <dbReference type="SAM" id="MobiDB-lite"/>
    </source>
</evidence>
<dbReference type="OrthoDB" id="2405077at2759"/>